<keyword evidence="4" id="KW-0472">Membrane</keyword>
<dbReference type="SUPFAM" id="SSF53850">
    <property type="entry name" value="Periplasmic binding protein-like II"/>
    <property type="match status" value="1"/>
</dbReference>
<proteinExistence type="inferred from homology"/>
<dbReference type="InterPro" id="IPR000914">
    <property type="entry name" value="SBP_5_dom"/>
</dbReference>
<accession>A0A2S9XCP9</accession>
<evidence type="ECO:0000313" key="6">
    <source>
        <dbReference type="EMBL" id="PRP90634.1"/>
    </source>
</evidence>
<comment type="similarity">
    <text evidence="1">Belongs to the bacterial solute-binding protein 5 family.</text>
</comment>
<evidence type="ECO:0000256" key="4">
    <source>
        <dbReference type="SAM" id="Phobius"/>
    </source>
</evidence>
<dbReference type="CDD" id="cd00995">
    <property type="entry name" value="PBP2_NikA_DppA_OppA_like"/>
    <property type="match status" value="1"/>
</dbReference>
<organism evidence="6 7">
    <name type="scientific">Enhygromyxa salina</name>
    <dbReference type="NCBI Taxonomy" id="215803"/>
    <lineage>
        <taxon>Bacteria</taxon>
        <taxon>Pseudomonadati</taxon>
        <taxon>Myxococcota</taxon>
        <taxon>Polyangia</taxon>
        <taxon>Nannocystales</taxon>
        <taxon>Nannocystaceae</taxon>
        <taxon>Enhygromyxa</taxon>
    </lineage>
</organism>
<dbReference type="AlphaFoldDB" id="A0A2S9XCP9"/>
<dbReference type="GO" id="GO:0043190">
    <property type="term" value="C:ATP-binding cassette (ABC) transporter complex"/>
    <property type="evidence" value="ECO:0007669"/>
    <property type="project" value="InterPro"/>
</dbReference>
<evidence type="ECO:0000256" key="1">
    <source>
        <dbReference type="ARBA" id="ARBA00005695"/>
    </source>
</evidence>
<dbReference type="OrthoDB" id="9772924at2"/>
<comment type="caution">
    <text evidence="6">The sequence shown here is derived from an EMBL/GenBank/DDBJ whole genome shotgun (WGS) entry which is preliminary data.</text>
</comment>
<evidence type="ECO:0000256" key="3">
    <source>
        <dbReference type="ARBA" id="ARBA00022729"/>
    </source>
</evidence>
<evidence type="ECO:0000313" key="7">
    <source>
        <dbReference type="Proteomes" id="UP000237968"/>
    </source>
</evidence>
<dbReference type="PANTHER" id="PTHR30290:SF9">
    <property type="entry name" value="OLIGOPEPTIDE-BINDING PROTEIN APPA"/>
    <property type="match status" value="1"/>
</dbReference>
<keyword evidence="2" id="KW-0813">Transport</keyword>
<keyword evidence="7" id="KW-1185">Reference proteome</keyword>
<keyword evidence="4" id="KW-1133">Transmembrane helix</keyword>
<feature type="domain" description="Solute-binding protein family 5" evidence="5">
    <location>
        <begin position="123"/>
        <end position="509"/>
    </location>
</feature>
<evidence type="ECO:0000256" key="2">
    <source>
        <dbReference type="ARBA" id="ARBA00022448"/>
    </source>
</evidence>
<protein>
    <submittedName>
        <fullName evidence="6">Bacterial extracellular solute-binding protein, family 5 Middle</fullName>
    </submittedName>
</protein>
<dbReference type="Pfam" id="PF00496">
    <property type="entry name" value="SBP_bac_5"/>
    <property type="match status" value="1"/>
</dbReference>
<dbReference type="RefSeq" id="WP_106395480.1">
    <property type="nucleotide sequence ID" value="NZ_PVNK01000275.1"/>
</dbReference>
<dbReference type="Gene3D" id="3.40.190.10">
    <property type="entry name" value="Periplasmic binding protein-like II"/>
    <property type="match status" value="1"/>
</dbReference>
<dbReference type="PIRSF" id="PIRSF002741">
    <property type="entry name" value="MppA"/>
    <property type="match status" value="1"/>
</dbReference>
<reference evidence="6 7" key="1">
    <citation type="submission" date="2018-03" db="EMBL/GenBank/DDBJ databases">
        <title>Draft Genome Sequences of the Obligatory Marine Myxobacteria Enhygromyxa salina SWB005.</title>
        <authorList>
            <person name="Poehlein A."/>
            <person name="Moghaddam J.A."/>
            <person name="Harms H."/>
            <person name="Alanjari M."/>
            <person name="Koenig G.M."/>
            <person name="Daniel R."/>
            <person name="Schaeberle T.F."/>
        </authorList>
    </citation>
    <scope>NUCLEOTIDE SEQUENCE [LARGE SCALE GENOMIC DNA]</scope>
    <source>
        <strain evidence="6 7">SWB005</strain>
    </source>
</reference>
<dbReference type="GO" id="GO:0015833">
    <property type="term" value="P:peptide transport"/>
    <property type="evidence" value="ECO:0007669"/>
    <property type="project" value="TreeGrafter"/>
</dbReference>
<name>A0A2S9XCP9_9BACT</name>
<keyword evidence="4" id="KW-0812">Transmembrane</keyword>
<dbReference type="InterPro" id="IPR039424">
    <property type="entry name" value="SBP_5"/>
</dbReference>
<keyword evidence="3" id="KW-0732">Signal</keyword>
<gene>
    <name evidence="6" type="ORF">ENSA5_63050</name>
</gene>
<dbReference type="GO" id="GO:1904680">
    <property type="term" value="F:peptide transmembrane transporter activity"/>
    <property type="evidence" value="ECO:0007669"/>
    <property type="project" value="TreeGrafter"/>
</dbReference>
<dbReference type="PANTHER" id="PTHR30290">
    <property type="entry name" value="PERIPLASMIC BINDING COMPONENT OF ABC TRANSPORTER"/>
    <property type="match status" value="1"/>
</dbReference>
<evidence type="ECO:0000259" key="5">
    <source>
        <dbReference type="Pfam" id="PF00496"/>
    </source>
</evidence>
<dbReference type="Gene3D" id="3.10.105.10">
    <property type="entry name" value="Dipeptide-binding Protein, Domain 3"/>
    <property type="match status" value="1"/>
</dbReference>
<dbReference type="GO" id="GO:0030288">
    <property type="term" value="C:outer membrane-bounded periplasmic space"/>
    <property type="evidence" value="ECO:0007669"/>
    <property type="project" value="UniProtKB-ARBA"/>
</dbReference>
<dbReference type="EMBL" id="PVNK01000275">
    <property type="protein sequence ID" value="PRP90634.1"/>
    <property type="molecule type" value="Genomic_DNA"/>
</dbReference>
<sequence length="620" mass="68094">MAEQVGMSTRRRERVRRRRAEARAVAQAVLSGLVLLGTLAGLAWLGAERDSASASSTSAATEPEPAPASATELAALEPVVIALPQLPRKFDPLDDMEPWAERISEDLIFEGLVRRTRDRYPWVEPAIADRCEVDQDHAVMIVSCHIPEGIRFHDGSELSMDDVVYSLRYWLMDRRSWARQRHGLSTFRRVEIVDGPPGQRDPGRWVKLRFGQREPLALEALSAIKIVPMAAHRGRASRFAQAPIGTGPMRLTTLEADRVVLERFDDYRDEARRAGAPSLAFRAINDGAAALTALRRGEVHLLPELAPNHVPVELGKPGMSARLRAWVVSPASYDVLLWNLGRGLPANPGLRAALHDAVPFATITRTIYGAPGLPAAAPVDLHDPTPIDLYALAGIRAGQPTPAGLPTFPPLDRDQEGAERAAAALDALGWPAKARGMRRRASGPLRVPLAWDGHPGRASSVRASIRATWESIGVRSPDTATSWRFMLAVLMRGDFRVAMLHFGGHSDEDLFHMFHSRGALNLAGVADEQLDAALDGYRAAATRGDRDRAKRRVAARLAELRVVSILHAPAHVTLSSRRLKTVEFIDDLPRLDTLALGDEPVDWRARAREAAGEEFCWTCR</sequence>
<feature type="transmembrane region" description="Helical" evidence="4">
    <location>
        <begin position="21"/>
        <end position="45"/>
    </location>
</feature>
<dbReference type="InterPro" id="IPR030678">
    <property type="entry name" value="Peptide/Ni-bd"/>
</dbReference>
<dbReference type="Proteomes" id="UP000237968">
    <property type="component" value="Unassembled WGS sequence"/>
</dbReference>